<keyword evidence="3" id="KW-1185">Reference proteome</keyword>
<dbReference type="GeneID" id="31000549"/>
<proteinExistence type="predicted"/>
<dbReference type="InterPro" id="IPR025207">
    <property type="entry name" value="Sim4_Fta4"/>
</dbReference>
<evidence type="ECO:0000256" key="1">
    <source>
        <dbReference type="SAM" id="Coils"/>
    </source>
</evidence>
<feature type="coiled-coil region" evidence="1">
    <location>
        <begin position="133"/>
        <end position="160"/>
    </location>
</feature>
<evidence type="ECO:0000313" key="2">
    <source>
        <dbReference type="EMBL" id="OKL64651.1"/>
    </source>
</evidence>
<dbReference type="GO" id="GO:0031511">
    <property type="term" value="C:Mis6-Sim4 complex"/>
    <property type="evidence" value="ECO:0007669"/>
    <property type="project" value="InterPro"/>
</dbReference>
<gene>
    <name evidence="2" type="ORF">UA08_00794</name>
</gene>
<dbReference type="OrthoDB" id="21214at2759"/>
<sequence>MESSRTILELKTSFIRNQVRILSTAIAPQEGWRGFAPETEDDLSEKVVEEALQKLNAILKQHNRVVYSTQAIQHIVRQIESLYWNSVKSEILNPSQGLSGVEIGSDLSNHLVIEKLPSQYRGDDASIEDKERYKALHERLIALDNRRQAQQKRLAQYKQLEFLLEPFKNPHDNIQPNLITKDGEIVREIDKMRMLVARVAGRIHNTRVIQTGEDNSTIIPSTDPGDRLAALLDMT</sequence>
<keyword evidence="1" id="KW-0175">Coiled coil</keyword>
<protein>
    <recommendedName>
        <fullName evidence="4">Kinetochore protein fta4</fullName>
    </recommendedName>
</protein>
<organism evidence="2 3">
    <name type="scientific">Talaromyces atroroseus</name>
    <dbReference type="NCBI Taxonomy" id="1441469"/>
    <lineage>
        <taxon>Eukaryota</taxon>
        <taxon>Fungi</taxon>
        <taxon>Dikarya</taxon>
        <taxon>Ascomycota</taxon>
        <taxon>Pezizomycotina</taxon>
        <taxon>Eurotiomycetes</taxon>
        <taxon>Eurotiomycetidae</taxon>
        <taxon>Eurotiales</taxon>
        <taxon>Trichocomaceae</taxon>
        <taxon>Talaromyces</taxon>
        <taxon>Talaromyces sect. Trachyspermi</taxon>
    </lineage>
</organism>
<dbReference type="RefSeq" id="XP_020124772.1">
    <property type="nucleotide sequence ID" value="XM_020260639.1"/>
</dbReference>
<evidence type="ECO:0008006" key="4">
    <source>
        <dbReference type="Google" id="ProtNLM"/>
    </source>
</evidence>
<dbReference type="PANTHER" id="PTHR42040">
    <property type="entry name" value="INNER KINETOCHORE SUBUNIT FTA4"/>
    <property type="match status" value="1"/>
</dbReference>
<dbReference type="PANTHER" id="PTHR42040:SF1">
    <property type="entry name" value="INNER KINETOCHORE SUBUNIT FTA4"/>
    <property type="match status" value="1"/>
</dbReference>
<accession>A0A225ASS3</accession>
<dbReference type="EMBL" id="LFMY01000001">
    <property type="protein sequence ID" value="OKL64651.1"/>
    <property type="molecule type" value="Genomic_DNA"/>
</dbReference>
<evidence type="ECO:0000313" key="3">
    <source>
        <dbReference type="Proteomes" id="UP000214365"/>
    </source>
</evidence>
<dbReference type="Pfam" id="PF13093">
    <property type="entry name" value="FTA4"/>
    <property type="match status" value="1"/>
</dbReference>
<dbReference type="Proteomes" id="UP000214365">
    <property type="component" value="Unassembled WGS sequence"/>
</dbReference>
<dbReference type="STRING" id="1441469.A0A225ASS3"/>
<comment type="caution">
    <text evidence="2">The sequence shown here is derived from an EMBL/GenBank/DDBJ whole genome shotgun (WGS) entry which is preliminary data.</text>
</comment>
<name>A0A225ASS3_TALAT</name>
<dbReference type="AlphaFoldDB" id="A0A225ASS3"/>
<reference evidence="2 3" key="1">
    <citation type="submission" date="2015-06" db="EMBL/GenBank/DDBJ databases">
        <title>Talaromyces atroroseus IBT 11181 draft genome.</title>
        <authorList>
            <person name="Rasmussen K.B."/>
            <person name="Rasmussen S."/>
            <person name="Petersen B."/>
            <person name="Sicheritz-Ponten T."/>
            <person name="Mortensen U.H."/>
            <person name="Thrane U."/>
        </authorList>
    </citation>
    <scope>NUCLEOTIDE SEQUENCE [LARGE SCALE GENOMIC DNA]</scope>
    <source>
        <strain evidence="2 3">IBT 11181</strain>
    </source>
</reference>